<dbReference type="EMBL" id="OMOD01000126">
    <property type="protein sequence ID" value="SPF40951.1"/>
    <property type="molecule type" value="Genomic_DNA"/>
</dbReference>
<protein>
    <submittedName>
        <fullName evidence="2">Uncharacterized protein</fullName>
    </submittedName>
</protein>
<sequence length="126" mass="13550">MRRERALKVVLVSVGLVFSAGIYPVTESLWHQNQSMYTFDMMLSLYVALGIFLLMAARNPSANRSLIAFTAWSCFAHAAVMAVTAFSKGGYRGDLWGVAVLVIIGVALIVLAPAKLSGERVSAAVV</sequence>
<keyword evidence="1" id="KW-0812">Transmembrane</keyword>
<keyword evidence="1" id="KW-0472">Membrane</keyword>
<evidence type="ECO:0000256" key="1">
    <source>
        <dbReference type="SAM" id="Phobius"/>
    </source>
</evidence>
<organism evidence="2 3">
    <name type="scientific">Candidatus Sulfotelmatobacter kueseliae</name>
    <dbReference type="NCBI Taxonomy" id="2042962"/>
    <lineage>
        <taxon>Bacteria</taxon>
        <taxon>Pseudomonadati</taxon>
        <taxon>Acidobacteriota</taxon>
        <taxon>Terriglobia</taxon>
        <taxon>Terriglobales</taxon>
        <taxon>Candidatus Korobacteraceae</taxon>
        <taxon>Candidatus Sulfotelmatobacter</taxon>
    </lineage>
</organism>
<reference evidence="3" key="1">
    <citation type="submission" date="2018-02" db="EMBL/GenBank/DDBJ databases">
        <authorList>
            <person name="Hausmann B."/>
        </authorList>
    </citation>
    <scope>NUCLEOTIDE SEQUENCE [LARGE SCALE GENOMIC DNA]</scope>
    <source>
        <strain evidence="3">Peat soil MAG SbA1</strain>
    </source>
</reference>
<name>A0A2U3KMR7_9BACT</name>
<dbReference type="AlphaFoldDB" id="A0A2U3KMR7"/>
<evidence type="ECO:0000313" key="3">
    <source>
        <dbReference type="Proteomes" id="UP000238701"/>
    </source>
</evidence>
<gene>
    <name evidence="2" type="ORF">SBA1_330015</name>
</gene>
<feature type="transmembrane region" description="Helical" evidence="1">
    <location>
        <begin position="37"/>
        <end position="54"/>
    </location>
</feature>
<dbReference type="OrthoDB" id="118744at2"/>
<feature type="transmembrane region" description="Helical" evidence="1">
    <location>
        <begin position="93"/>
        <end position="112"/>
    </location>
</feature>
<dbReference type="InterPro" id="IPR046572">
    <property type="entry name" value="DUF6632"/>
</dbReference>
<keyword evidence="1" id="KW-1133">Transmembrane helix</keyword>
<proteinExistence type="predicted"/>
<feature type="transmembrane region" description="Helical" evidence="1">
    <location>
        <begin position="66"/>
        <end position="87"/>
    </location>
</feature>
<dbReference type="Proteomes" id="UP000238701">
    <property type="component" value="Unassembled WGS sequence"/>
</dbReference>
<evidence type="ECO:0000313" key="2">
    <source>
        <dbReference type="EMBL" id="SPF40951.1"/>
    </source>
</evidence>
<feature type="transmembrane region" description="Helical" evidence="1">
    <location>
        <begin position="7"/>
        <end position="25"/>
    </location>
</feature>
<accession>A0A2U3KMR7</accession>
<dbReference type="Pfam" id="PF20337">
    <property type="entry name" value="DUF6632"/>
    <property type="match status" value="1"/>
</dbReference>